<comment type="caution">
    <text evidence="2">The sequence shown here is derived from an EMBL/GenBank/DDBJ whole genome shotgun (WGS) entry which is preliminary data.</text>
</comment>
<evidence type="ECO:0000259" key="1">
    <source>
        <dbReference type="Pfam" id="PF18533"/>
    </source>
</evidence>
<reference evidence="2 3" key="1">
    <citation type="submission" date="2017-02" db="EMBL/GenBank/DDBJ databases">
        <title>isolation and characterization of a novel temperate virus Aeropyrum globular virus 1 infecting hyperthermophilic archaeon Aeropyrum.</title>
        <authorList>
            <person name="Yumiya M."/>
            <person name="Yoshida T."/>
            <person name="Sako Y."/>
        </authorList>
    </citation>
    <scope>NUCLEOTIDE SEQUENCE [LARGE SCALE GENOMIC DNA]</scope>
    <source>
        <strain evidence="2 3">YK1-12-2013</strain>
    </source>
</reference>
<protein>
    <recommendedName>
        <fullName evidence="1">DUF5622 domain-containing protein</fullName>
    </recommendedName>
</protein>
<feature type="domain" description="DUF5622" evidence="1">
    <location>
        <begin position="7"/>
        <end position="70"/>
    </location>
</feature>
<evidence type="ECO:0000313" key="2">
    <source>
        <dbReference type="EMBL" id="GBF09081.1"/>
    </source>
</evidence>
<name>A0A401H9G8_AERPX</name>
<proteinExistence type="predicted"/>
<organism evidence="2 3">
    <name type="scientific">Aeropyrum pernix</name>
    <dbReference type="NCBI Taxonomy" id="56636"/>
    <lineage>
        <taxon>Archaea</taxon>
        <taxon>Thermoproteota</taxon>
        <taxon>Thermoprotei</taxon>
        <taxon>Desulfurococcales</taxon>
        <taxon>Desulfurococcaceae</taxon>
        <taxon>Aeropyrum</taxon>
    </lineage>
</organism>
<dbReference type="Gene3D" id="3.30.160.830">
    <property type="match status" value="1"/>
</dbReference>
<evidence type="ECO:0000313" key="3">
    <source>
        <dbReference type="Proteomes" id="UP000291213"/>
    </source>
</evidence>
<dbReference type="InterPro" id="IPR041043">
    <property type="entry name" value="DUF5622"/>
</dbReference>
<dbReference type="AlphaFoldDB" id="A0A401H9G8"/>
<gene>
    <name evidence="2" type="ORF">apy_08060</name>
</gene>
<dbReference type="Pfam" id="PF18533">
    <property type="entry name" value="DUF5622"/>
    <property type="match status" value="1"/>
</dbReference>
<dbReference type="EMBL" id="BDMD01000041">
    <property type="protein sequence ID" value="GBF09081.1"/>
    <property type="molecule type" value="Genomic_DNA"/>
</dbReference>
<dbReference type="Proteomes" id="UP000291213">
    <property type="component" value="Unassembled WGS sequence"/>
</dbReference>
<sequence length="72" mass="8505">MLTGMGGKHSKYVYVKRGDGWYVKVRVFKNRPHDSPERYLIVGPKRREAPITFQVLEEDELPEEVRRALYLV</sequence>
<accession>A0A401H9G8</accession>